<proteinExistence type="inferred from homology"/>
<dbReference type="Gene3D" id="3.30.1490.190">
    <property type="match status" value="1"/>
</dbReference>
<keyword evidence="7" id="KW-0175">Coiled coil</keyword>
<dbReference type="Proteomes" id="UP001177212">
    <property type="component" value="Unassembled WGS sequence"/>
</dbReference>
<dbReference type="InterPro" id="IPR002481">
    <property type="entry name" value="FUR"/>
</dbReference>
<evidence type="ECO:0000313" key="8">
    <source>
        <dbReference type="EMBL" id="MDP2565519.1"/>
    </source>
</evidence>
<dbReference type="InterPro" id="IPR036390">
    <property type="entry name" value="WH_DNA-bd_sf"/>
</dbReference>
<keyword evidence="2" id="KW-0678">Repressor</keyword>
<evidence type="ECO:0000313" key="9">
    <source>
        <dbReference type="Proteomes" id="UP001177212"/>
    </source>
</evidence>
<dbReference type="PANTHER" id="PTHR33202">
    <property type="entry name" value="ZINC UPTAKE REGULATION PROTEIN"/>
    <property type="match status" value="1"/>
</dbReference>
<protein>
    <submittedName>
        <fullName evidence="8">Fur family transcriptional regulator</fullName>
    </submittedName>
</protein>
<dbReference type="EMBL" id="JAUYVT010000012">
    <property type="protein sequence ID" value="MDP2565519.1"/>
    <property type="molecule type" value="Genomic_DNA"/>
</dbReference>
<evidence type="ECO:0000256" key="4">
    <source>
        <dbReference type="ARBA" id="ARBA00023015"/>
    </source>
</evidence>
<keyword evidence="6" id="KW-0804">Transcription</keyword>
<evidence type="ECO:0000256" key="7">
    <source>
        <dbReference type="SAM" id="Coils"/>
    </source>
</evidence>
<feature type="coiled-coil region" evidence="7">
    <location>
        <begin position="3"/>
        <end position="30"/>
    </location>
</feature>
<organism evidence="8 9">
    <name type="scientific">Pseudoalteromonas marina</name>
    <dbReference type="NCBI Taxonomy" id="267375"/>
    <lineage>
        <taxon>Bacteria</taxon>
        <taxon>Pseudomonadati</taxon>
        <taxon>Pseudomonadota</taxon>
        <taxon>Gammaproteobacteria</taxon>
        <taxon>Alteromonadales</taxon>
        <taxon>Pseudoalteromonadaceae</taxon>
        <taxon>Pseudoalteromonas</taxon>
    </lineage>
</organism>
<name>A0ABT9FFF2_9GAMM</name>
<dbReference type="RefSeq" id="WP_006792553.1">
    <property type="nucleotide sequence ID" value="NZ_JAUYVT010000012.1"/>
</dbReference>
<dbReference type="InterPro" id="IPR043135">
    <property type="entry name" value="Fur_C"/>
</dbReference>
<dbReference type="SUPFAM" id="SSF46785">
    <property type="entry name" value="Winged helix' DNA-binding domain"/>
    <property type="match status" value="1"/>
</dbReference>
<dbReference type="PANTHER" id="PTHR33202:SF6">
    <property type="entry name" value="ZINC UPTAKE REGULATION PROTEIN"/>
    <property type="match status" value="1"/>
</dbReference>
<comment type="similarity">
    <text evidence="1">Belongs to the Fur family.</text>
</comment>
<accession>A0ABT9FFF2</accession>
<dbReference type="InterPro" id="IPR036388">
    <property type="entry name" value="WH-like_DNA-bd_sf"/>
</dbReference>
<comment type="caution">
    <text evidence="8">The sequence shown here is derived from an EMBL/GenBank/DDBJ whole genome shotgun (WGS) entry which is preliminary data.</text>
</comment>
<keyword evidence="5" id="KW-0238">DNA-binding</keyword>
<dbReference type="Gene3D" id="1.10.10.10">
    <property type="entry name" value="Winged helix-like DNA-binding domain superfamily/Winged helix DNA-binding domain"/>
    <property type="match status" value="1"/>
</dbReference>
<gene>
    <name evidence="8" type="ORF">Q8W34_12815</name>
</gene>
<reference evidence="8" key="1">
    <citation type="submission" date="2023-07" db="EMBL/GenBank/DDBJ databases">
        <title>Genome content predicts the carbon catabolic preferences of heterotrophic bacteria.</title>
        <authorList>
            <person name="Gralka M."/>
        </authorList>
    </citation>
    <scope>NUCLEOTIDE SEQUENCE</scope>
    <source>
        <strain evidence="8">4G09</strain>
    </source>
</reference>
<keyword evidence="4" id="KW-0805">Transcription regulation</keyword>
<evidence type="ECO:0000256" key="6">
    <source>
        <dbReference type="ARBA" id="ARBA00023163"/>
    </source>
</evidence>
<keyword evidence="3" id="KW-0862">Zinc</keyword>
<evidence type="ECO:0000256" key="2">
    <source>
        <dbReference type="ARBA" id="ARBA00022491"/>
    </source>
</evidence>
<sequence length="160" mass="18123">MDKQQIQKTIQFANTQCENVDKKLTKKRQQVLEILLNANKPLSAYEVKNQFNKIMDSSIVAMSVYRILNVLESVNLVHRLKSENKYMPCSHADGGCHHQLSIFLICNSCHTVSEINETDELVRSLFKKVQATGFAPTTSQLEISGTCDECQQSTSELIEK</sequence>
<evidence type="ECO:0000256" key="1">
    <source>
        <dbReference type="ARBA" id="ARBA00007957"/>
    </source>
</evidence>
<dbReference type="Pfam" id="PF01475">
    <property type="entry name" value="FUR"/>
    <property type="match status" value="1"/>
</dbReference>
<evidence type="ECO:0000256" key="5">
    <source>
        <dbReference type="ARBA" id="ARBA00023125"/>
    </source>
</evidence>
<evidence type="ECO:0000256" key="3">
    <source>
        <dbReference type="ARBA" id="ARBA00022833"/>
    </source>
</evidence>
<keyword evidence="9" id="KW-1185">Reference proteome</keyword>